<evidence type="ECO:0000259" key="5">
    <source>
        <dbReference type="PROSITE" id="PS50110"/>
    </source>
</evidence>
<feature type="modified residue" description="4-aspartylphosphate" evidence="4">
    <location>
        <position position="56"/>
    </location>
</feature>
<evidence type="ECO:0000256" key="4">
    <source>
        <dbReference type="PROSITE-ProRule" id="PRU00169"/>
    </source>
</evidence>
<organism evidence="6 7">
    <name type="scientific">Ancylobacter polymorphus</name>
    <dbReference type="NCBI Taxonomy" id="223390"/>
    <lineage>
        <taxon>Bacteria</taxon>
        <taxon>Pseudomonadati</taxon>
        <taxon>Pseudomonadota</taxon>
        <taxon>Alphaproteobacteria</taxon>
        <taxon>Hyphomicrobiales</taxon>
        <taxon>Xanthobacteraceae</taxon>
        <taxon>Ancylobacter</taxon>
    </lineage>
</organism>
<evidence type="ECO:0000256" key="1">
    <source>
        <dbReference type="ARBA" id="ARBA00022553"/>
    </source>
</evidence>
<dbReference type="KEGG" id="apol:K9D25_08710"/>
<dbReference type="PANTHER" id="PTHR44591">
    <property type="entry name" value="STRESS RESPONSE REGULATOR PROTEIN 1"/>
    <property type="match status" value="1"/>
</dbReference>
<dbReference type="SUPFAM" id="SSF52172">
    <property type="entry name" value="CheY-like"/>
    <property type="match status" value="1"/>
</dbReference>
<sequence>MNATPSMLICDDEEELAHELGEYFASLGWHVALAITAEEAIAQLRDGLAPQVLITDLRIGAVDGRLVVAEARALPAALRPALVIIITGHVMHNVTAADLDGDFLYVKPVDPTDVLDDIGSFLAGVAPPPA</sequence>
<keyword evidence="3" id="KW-0804">Transcription</keyword>
<dbReference type="Pfam" id="PF00072">
    <property type="entry name" value="Response_reg"/>
    <property type="match status" value="1"/>
</dbReference>
<dbReference type="SMART" id="SM00448">
    <property type="entry name" value="REC"/>
    <property type="match status" value="1"/>
</dbReference>
<evidence type="ECO:0000313" key="6">
    <source>
        <dbReference type="EMBL" id="UOK72762.1"/>
    </source>
</evidence>
<dbReference type="RefSeq" id="WP_244450459.1">
    <property type="nucleotide sequence ID" value="NZ_CP083239.1"/>
</dbReference>
<dbReference type="InterPro" id="IPR001789">
    <property type="entry name" value="Sig_transdc_resp-reg_receiver"/>
</dbReference>
<gene>
    <name evidence="6" type="ORF">K9D25_08710</name>
</gene>
<dbReference type="EMBL" id="CP083239">
    <property type="protein sequence ID" value="UOK72762.1"/>
    <property type="molecule type" value="Genomic_DNA"/>
</dbReference>
<evidence type="ECO:0000256" key="3">
    <source>
        <dbReference type="ARBA" id="ARBA00023163"/>
    </source>
</evidence>
<dbReference type="Gene3D" id="3.40.50.2300">
    <property type="match status" value="1"/>
</dbReference>
<keyword evidence="2" id="KW-0805">Transcription regulation</keyword>
<protein>
    <submittedName>
        <fullName evidence="6">Response regulator</fullName>
    </submittedName>
</protein>
<dbReference type="InterPro" id="IPR011006">
    <property type="entry name" value="CheY-like_superfamily"/>
</dbReference>
<dbReference type="GO" id="GO:0000160">
    <property type="term" value="P:phosphorelay signal transduction system"/>
    <property type="evidence" value="ECO:0007669"/>
    <property type="project" value="InterPro"/>
</dbReference>
<dbReference type="AlphaFoldDB" id="A0A9E6ZYX7"/>
<evidence type="ECO:0000256" key="2">
    <source>
        <dbReference type="ARBA" id="ARBA00023015"/>
    </source>
</evidence>
<dbReference type="CDD" id="cd00156">
    <property type="entry name" value="REC"/>
    <property type="match status" value="1"/>
</dbReference>
<accession>A0A9E6ZYX7</accession>
<dbReference type="InterPro" id="IPR050595">
    <property type="entry name" value="Bact_response_regulator"/>
</dbReference>
<dbReference type="PANTHER" id="PTHR44591:SF3">
    <property type="entry name" value="RESPONSE REGULATORY DOMAIN-CONTAINING PROTEIN"/>
    <property type="match status" value="1"/>
</dbReference>
<feature type="domain" description="Response regulatory" evidence="5">
    <location>
        <begin position="6"/>
        <end position="122"/>
    </location>
</feature>
<proteinExistence type="predicted"/>
<dbReference type="PROSITE" id="PS50110">
    <property type="entry name" value="RESPONSE_REGULATORY"/>
    <property type="match status" value="1"/>
</dbReference>
<dbReference type="Proteomes" id="UP000831684">
    <property type="component" value="Chromosome"/>
</dbReference>
<keyword evidence="1 4" id="KW-0597">Phosphoprotein</keyword>
<evidence type="ECO:0000313" key="7">
    <source>
        <dbReference type="Proteomes" id="UP000831684"/>
    </source>
</evidence>
<reference evidence="6" key="1">
    <citation type="submission" date="2021-09" db="EMBL/GenBank/DDBJ databases">
        <title>Network and meta-omics reveal the key degrader and cooperation patterns in an efficient 1,4-dioxane-degrading microbial community.</title>
        <authorList>
            <person name="Dai C."/>
        </authorList>
    </citation>
    <scope>NUCLEOTIDE SEQUENCE</scope>
    <source>
        <strain evidence="6">ZM13</strain>
    </source>
</reference>
<name>A0A9E6ZYX7_9HYPH</name>